<dbReference type="EMBL" id="HBUF01341392">
    <property type="protein sequence ID" value="CAG6704044.1"/>
    <property type="molecule type" value="Transcribed_RNA"/>
</dbReference>
<dbReference type="EMBL" id="HBUF01341389">
    <property type="protein sequence ID" value="CAG6704038.1"/>
    <property type="molecule type" value="Transcribed_RNA"/>
</dbReference>
<accession>A0A8D8UHC6</accession>
<reference evidence="2" key="1">
    <citation type="submission" date="2021-05" db="EMBL/GenBank/DDBJ databases">
        <authorList>
            <person name="Alioto T."/>
            <person name="Alioto T."/>
            <person name="Gomez Garrido J."/>
        </authorList>
    </citation>
    <scope>NUCLEOTIDE SEQUENCE</scope>
</reference>
<evidence type="ECO:0000313" key="2">
    <source>
        <dbReference type="EMBL" id="CAG6704036.1"/>
    </source>
</evidence>
<dbReference type="EMBL" id="HBUF01341388">
    <property type="protein sequence ID" value="CAG6704036.1"/>
    <property type="molecule type" value="Transcribed_RNA"/>
</dbReference>
<organism evidence="2">
    <name type="scientific">Cacopsylla melanoneura</name>
    <dbReference type="NCBI Taxonomy" id="428564"/>
    <lineage>
        <taxon>Eukaryota</taxon>
        <taxon>Metazoa</taxon>
        <taxon>Ecdysozoa</taxon>
        <taxon>Arthropoda</taxon>
        <taxon>Hexapoda</taxon>
        <taxon>Insecta</taxon>
        <taxon>Pterygota</taxon>
        <taxon>Neoptera</taxon>
        <taxon>Paraneoptera</taxon>
        <taxon>Hemiptera</taxon>
        <taxon>Sternorrhyncha</taxon>
        <taxon>Psylloidea</taxon>
        <taxon>Psyllidae</taxon>
        <taxon>Psyllinae</taxon>
        <taxon>Cacopsylla</taxon>
    </lineage>
</organism>
<proteinExistence type="predicted"/>
<feature type="region of interest" description="Disordered" evidence="1">
    <location>
        <begin position="1"/>
        <end position="55"/>
    </location>
</feature>
<evidence type="ECO:0000256" key="1">
    <source>
        <dbReference type="SAM" id="MobiDB-lite"/>
    </source>
</evidence>
<sequence length="104" mass="12028">MGIQEESNESTREYNESGEEEGQELYDGATQGAGEDKAEFQRQTDCTEESFGKTKENEVIKRSFKDKQIVLRNHLVKIGRTVWPQSRIKWSQLRLFNNAEIMGI</sequence>
<dbReference type="AlphaFoldDB" id="A0A8D8UHC6"/>
<protein>
    <submittedName>
        <fullName evidence="2">Uncharacterized protein</fullName>
    </submittedName>
</protein>
<name>A0A8D8UHC6_9HEMI</name>